<dbReference type="SUPFAM" id="SSF56219">
    <property type="entry name" value="DNase I-like"/>
    <property type="match status" value="1"/>
</dbReference>
<comment type="caution">
    <text evidence="1">The sequence shown here is derived from an EMBL/GenBank/DDBJ whole genome shotgun (WGS) entry which is preliminary data.</text>
</comment>
<proteinExistence type="predicted"/>
<dbReference type="AlphaFoldDB" id="A0AAV4DNX8"/>
<keyword evidence="2" id="KW-1185">Reference proteome</keyword>
<dbReference type="Gene3D" id="3.60.10.10">
    <property type="entry name" value="Endonuclease/exonuclease/phosphatase"/>
    <property type="match status" value="1"/>
</dbReference>
<protein>
    <submittedName>
        <fullName evidence="1">Craniofacial development protein 2-like protein</fullName>
    </submittedName>
</protein>
<name>A0AAV4DNX8_9GAST</name>
<evidence type="ECO:0000313" key="2">
    <source>
        <dbReference type="Proteomes" id="UP000735302"/>
    </source>
</evidence>
<dbReference type="InterPro" id="IPR036691">
    <property type="entry name" value="Endo/exonu/phosph_ase_sf"/>
</dbReference>
<accession>A0AAV4DNX8</accession>
<dbReference type="EMBL" id="BLXT01008064">
    <property type="protein sequence ID" value="GFO45626.1"/>
    <property type="molecule type" value="Genomic_DNA"/>
</dbReference>
<sequence length="149" mass="17267">MGDFNAKVGDERIENVIGPSGIGTVNERGSRLIKWYQVKNFTITNTWYQNHPRRQWTWKSPGDRSRNKIDYILIQKRFRNAVKTSKPLPGADCDSDHIPVMCKFQIILKKLRKAKANPKIQMGLLKSDEKLKDKITVALHNKYETLKIS</sequence>
<dbReference type="Proteomes" id="UP000735302">
    <property type="component" value="Unassembled WGS sequence"/>
</dbReference>
<gene>
    <name evidence="1" type="ORF">PoB_007213100</name>
</gene>
<evidence type="ECO:0000313" key="1">
    <source>
        <dbReference type="EMBL" id="GFO45626.1"/>
    </source>
</evidence>
<organism evidence="1 2">
    <name type="scientific">Plakobranchus ocellatus</name>
    <dbReference type="NCBI Taxonomy" id="259542"/>
    <lineage>
        <taxon>Eukaryota</taxon>
        <taxon>Metazoa</taxon>
        <taxon>Spiralia</taxon>
        <taxon>Lophotrochozoa</taxon>
        <taxon>Mollusca</taxon>
        <taxon>Gastropoda</taxon>
        <taxon>Heterobranchia</taxon>
        <taxon>Euthyneura</taxon>
        <taxon>Panpulmonata</taxon>
        <taxon>Sacoglossa</taxon>
        <taxon>Placobranchoidea</taxon>
        <taxon>Plakobranchidae</taxon>
        <taxon>Plakobranchus</taxon>
    </lineage>
</organism>
<reference evidence="1 2" key="1">
    <citation type="journal article" date="2021" name="Elife">
        <title>Chloroplast acquisition without the gene transfer in kleptoplastic sea slugs, Plakobranchus ocellatus.</title>
        <authorList>
            <person name="Maeda T."/>
            <person name="Takahashi S."/>
            <person name="Yoshida T."/>
            <person name="Shimamura S."/>
            <person name="Takaki Y."/>
            <person name="Nagai Y."/>
            <person name="Toyoda A."/>
            <person name="Suzuki Y."/>
            <person name="Arimoto A."/>
            <person name="Ishii H."/>
            <person name="Satoh N."/>
            <person name="Nishiyama T."/>
            <person name="Hasebe M."/>
            <person name="Maruyama T."/>
            <person name="Minagawa J."/>
            <person name="Obokata J."/>
            <person name="Shigenobu S."/>
        </authorList>
    </citation>
    <scope>NUCLEOTIDE SEQUENCE [LARGE SCALE GENOMIC DNA]</scope>
</reference>